<dbReference type="OrthoDB" id="1110630at2"/>
<dbReference type="AlphaFoldDB" id="A0A1H7PXQ2"/>
<keyword evidence="1" id="KW-1133">Transmembrane helix</keyword>
<evidence type="ECO:0000256" key="1">
    <source>
        <dbReference type="SAM" id="Phobius"/>
    </source>
</evidence>
<sequence>MFGKLSFYLGVLLLLWAGQVAGQGLRIKGNSYPIHERTAIDLFNYQPSLQHRTLSKRLQIRFELRLDQTHSYGSILRIKLENPAKILNLFCRKLDGGWLEFKLTEEGRDQLSVIQLDPKSFGMDQWITTVLQFEISSGQISWHLLDKKQTIPFAFSTITYENIYFGKNDISIDVADCSIRALEIALDENQYVFPLRESSGNTIHDVTGKPVASVERPVWLINESYYWKKTHTIRLQATGGYQFDQERGRMVFFDRNQLQFLDLSTHALTQYTLDNPLPLDIRLGNSFIDGEWLYVYEVNDLPIGSPTVVGINLETRETRIVSTAYIAMQLHHHTGQQTAGIPYLLFGGFGNDRYSNTFLSLDLKDGSWDTVGTNGDRIMARYFTSSFYDPDADQLFVFGGMGNEAGDNTLGRTYRYDLYRLDLKTFRLHKLWEDEWPGKALVPARNLVYDGSEAFFALLYPEYLSNSTLQLYRFSIADGAHQQLGDSIPIKSEKIKTNANLFFYKPLNTFYGITQEFAANEVSSEIQLYELKAPALTHAELTQYDDYQPKGPWPWYGWAIAIVACTAVAIIILRRRSLRQAAAMAPAPLHPEVATYPLPVRNAIYLFGKFEVIDKKGTHIAHLFSGRLKQVLLLFLSRYPGKGIESGELSALLWPDKEVAATKNIRGVTLNQFRKLLAYLDGIALVYADNHYQLQITGCFIDYLAFSEAYDRGEAYTPLTATILERGKFLKNTEHELLDDLKEDTEYKVVEILHRQVAEVFDNSQYERCIHLARLCLETSPIDLDALAYEIKSMLRLKQKVEAIRRFEHFKQFYENLMREPLPFTIDQLKD</sequence>
<dbReference type="EMBL" id="FNZR01000005">
    <property type="protein sequence ID" value="SEL40356.1"/>
    <property type="molecule type" value="Genomic_DNA"/>
</dbReference>
<dbReference type="GO" id="GO:0003677">
    <property type="term" value="F:DNA binding"/>
    <property type="evidence" value="ECO:0007669"/>
    <property type="project" value="TreeGrafter"/>
</dbReference>
<reference evidence="3" key="1">
    <citation type="submission" date="2016-10" db="EMBL/GenBank/DDBJ databases">
        <authorList>
            <person name="Varghese N."/>
            <person name="Submissions S."/>
        </authorList>
    </citation>
    <scope>NUCLEOTIDE SEQUENCE [LARGE SCALE GENOMIC DNA]</scope>
    <source>
        <strain evidence="3">Jip14</strain>
    </source>
</reference>
<keyword evidence="1" id="KW-0812">Transmembrane</keyword>
<feature type="transmembrane region" description="Helical" evidence="1">
    <location>
        <begin position="553"/>
        <end position="573"/>
    </location>
</feature>
<evidence type="ECO:0000313" key="3">
    <source>
        <dbReference type="Proteomes" id="UP000198916"/>
    </source>
</evidence>
<keyword evidence="1" id="KW-0472">Membrane</keyword>
<evidence type="ECO:0000313" key="2">
    <source>
        <dbReference type="EMBL" id="SEL40356.1"/>
    </source>
</evidence>
<dbReference type="STRING" id="332977.SAMN05421740_10560"/>
<organism evidence="2 3">
    <name type="scientific">Parapedobacter koreensis</name>
    <dbReference type="NCBI Taxonomy" id="332977"/>
    <lineage>
        <taxon>Bacteria</taxon>
        <taxon>Pseudomonadati</taxon>
        <taxon>Bacteroidota</taxon>
        <taxon>Sphingobacteriia</taxon>
        <taxon>Sphingobacteriales</taxon>
        <taxon>Sphingobacteriaceae</taxon>
        <taxon>Parapedobacter</taxon>
    </lineage>
</organism>
<dbReference type="GO" id="GO:0006355">
    <property type="term" value="P:regulation of DNA-templated transcription"/>
    <property type="evidence" value="ECO:0007669"/>
    <property type="project" value="TreeGrafter"/>
</dbReference>
<dbReference type="PANTHER" id="PTHR35807">
    <property type="entry name" value="TRANSCRIPTIONAL REGULATOR REDD-RELATED"/>
    <property type="match status" value="1"/>
</dbReference>
<gene>
    <name evidence="2" type="ORF">SAMN05421740_10560</name>
</gene>
<keyword evidence="3" id="KW-1185">Reference proteome</keyword>
<proteinExistence type="predicted"/>
<protein>
    <submittedName>
        <fullName evidence="2">Galactose oxidase, central domain</fullName>
    </submittedName>
</protein>
<dbReference type="SUPFAM" id="SSF50965">
    <property type="entry name" value="Galactose oxidase, central domain"/>
    <property type="match status" value="1"/>
</dbReference>
<name>A0A1H7PXQ2_9SPHI</name>
<dbReference type="PANTHER" id="PTHR35807:SF1">
    <property type="entry name" value="TRANSCRIPTIONAL REGULATOR REDD"/>
    <property type="match status" value="1"/>
</dbReference>
<accession>A0A1H7PXQ2</accession>
<dbReference type="Proteomes" id="UP000198916">
    <property type="component" value="Unassembled WGS sequence"/>
</dbReference>
<dbReference type="InterPro" id="IPR015915">
    <property type="entry name" value="Kelch-typ_b-propeller"/>
</dbReference>
<dbReference type="InterPro" id="IPR011043">
    <property type="entry name" value="Gal_Oxase/kelch_b-propeller"/>
</dbReference>
<dbReference type="InterPro" id="IPR051677">
    <property type="entry name" value="AfsR-DnrI-RedD_regulator"/>
</dbReference>
<dbReference type="RefSeq" id="WP_090606126.1">
    <property type="nucleotide sequence ID" value="NZ_FNZR01000005.1"/>
</dbReference>
<dbReference type="Gene3D" id="2.120.10.80">
    <property type="entry name" value="Kelch-type beta propeller"/>
    <property type="match status" value="1"/>
</dbReference>